<feature type="DNA-binding region" description="HMG box" evidence="3">
    <location>
        <begin position="46"/>
        <end position="114"/>
    </location>
</feature>
<organism evidence="6">
    <name type="scientific">Dugesia japonica</name>
    <name type="common">Planarian</name>
    <dbReference type="NCBI Taxonomy" id="6161"/>
    <lineage>
        <taxon>Eukaryota</taxon>
        <taxon>Metazoa</taxon>
        <taxon>Spiralia</taxon>
        <taxon>Lophotrochozoa</taxon>
        <taxon>Platyhelminthes</taxon>
        <taxon>Rhabditophora</taxon>
        <taxon>Seriata</taxon>
        <taxon>Tricladida</taxon>
        <taxon>Continenticola</taxon>
        <taxon>Geoplanoidea</taxon>
        <taxon>Dugesiidae</taxon>
        <taxon>Dugesia</taxon>
    </lineage>
</organism>
<dbReference type="SMART" id="SM00398">
    <property type="entry name" value="HMG"/>
    <property type="match status" value="1"/>
</dbReference>
<dbReference type="PANTHER" id="PTHR45789:SF2">
    <property type="entry name" value="FI18025P1"/>
    <property type="match status" value="1"/>
</dbReference>
<dbReference type="AlphaFoldDB" id="A0A6B9IX50"/>
<evidence type="ECO:0000256" key="4">
    <source>
        <dbReference type="SAM" id="MobiDB-lite"/>
    </source>
</evidence>
<proteinExistence type="evidence at transcript level"/>
<name>A0A6B9IX50_DUGJA</name>
<dbReference type="InterPro" id="IPR051356">
    <property type="entry name" value="SOX/SOX-like_TF"/>
</dbReference>
<dbReference type="GO" id="GO:0000978">
    <property type="term" value="F:RNA polymerase II cis-regulatory region sequence-specific DNA binding"/>
    <property type="evidence" value="ECO:0007669"/>
    <property type="project" value="TreeGrafter"/>
</dbReference>
<keyword evidence="2 3" id="KW-0539">Nucleus</keyword>
<dbReference type="PROSITE" id="PS50118">
    <property type="entry name" value="HMG_BOX_2"/>
    <property type="match status" value="1"/>
</dbReference>
<reference evidence="6" key="1">
    <citation type="submission" date="2019-05" db="EMBL/GenBank/DDBJ databases">
        <authorList>
            <person name="Dong Z."/>
            <person name="Chen G."/>
        </authorList>
    </citation>
    <scope>NUCLEOTIDE SEQUENCE</scope>
</reference>
<evidence type="ECO:0000313" key="6">
    <source>
        <dbReference type="EMBL" id="QGZ10486.1"/>
    </source>
</evidence>
<dbReference type="Pfam" id="PF00505">
    <property type="entry name" value="HMG_box"/>
    <property type="match status" value="1"/>
</dbReference>
<gene>
    <name evidence="6" type="primary">soxP-1</name>
</gene>
<dbReference type="SUPFAM" id="SSF47095">
    <property type="entry name" value="HMG-box"/>
    <property type="match status" value="1"/>
</dbReference>
<evidence type="ECO:0000256" key="3">
    <source>
        <dbReference type="PROSITE-ProRule" id="PRU00267"/>
    </source>
</evidence>
<evidence type="ECO:0000256" key="1">
    <source>
        <dbReference type="ARBA" id="ARBA00023125"/>
    </source>
</evidence>
<protein>
    <submittedName>
        <fullName evidence="6">SRY-related HMG box P-1</fullName>
    </submittedName>
</protein>
<evidence type="ECO:0000259" key="5">
    <source>
        <dbReference type="PROSITE" id="PS50118"/>
    </source>
</evidence>
<dbReference type="EMBL" id="MK945598">
    <property type="protein sequence ID" value="QGZ10486.1"/>
    <property type="molecule type" value="mRNA"/>
</dbReference>
<evidence type="ECO:0000256" key="2">
    <source>
        <dbReference type="ARBA" id="ARBA00023242"/>
    </source>
</evidence>
<dbReference type="GO" id="GO:0000981">
    <property type="term" value="F:DNA-binding transcription factor activity, RNA polymerase II-specific"/>
    <property type="evidence" value="ECO:0007669"/>
    <property type="project" value="TreeGrafter"/>
</dbReference>
<feature type="domain" description="HMG box" evidence="5">
    <location>
        <begin position="46"/>
        <end position="114"/>
    </location>
</feature>
<dbReference type="Gene3D" id="1.10.30.10">
    <property type="entry name" value="High mobility group box domain"/>
    <property type="match status" value="1"/>
</dbReference>
<dbReference type="GO" id="GO:0005634">
    <property type="term" value="C:nucleus"/>
    <property type="evidence" value="ECO:0007669"/>
    <property type="project" value="UniProtKB-UniRule"/>
</dbReference>
<accession>A0A6B9IX50</accession>
<dbReference type="PANTHER" id="PTHR45789">
    <property type="entry name" value="FI18025P1"/>
    <property type="match status" value="1"/>
</dbReference>
<dbReference type="InterPro" id="IPR009071">
    <property type="entry name" value="HMG_box_dom"/>
</dbReference>
<keyword evidence="1 3" id="KW-0238">DNA-binding</keyword>
<feature type="region of interest" description="Disordered" evidence="4">
    <location>
        <begin position="135"/>
        <end position="161"/>
    </location>
</feature>
<sequence length="317" mass="37212">MIHLATCHPLPTEWLSEKAKVLTDDENQRPYTIVTDSRKRRRRPTTPRPLNTFMIFSRHIRRNILSVFPDASNSQLSKELGVLWRKITGEIKSLYEEEAKRLAQLHALEFPDYKYQPKKRVRRFGRAMYERQPCITERSISTSGTDEENNKDNNSVQERRSSDIENQYIRYSVLGKNIVKRECQSFNSPLKNGNIKTEPQEHNYIQSIPKPLNVRITNYNENSLFVRQQRIQSSNTMYLLPSENLVISSGTMGSQELGEDYCRELYIINDFFPETVNIDDEIDITGNIFSNDLDLEWPEIDENYKQDLPNLNSLFQH</sequence>
<dbReference type="InterPro" id="IPR036910">
    <property type="entry name" value="HMG_box_dom_sf"/>
</dbReference>